<dbReference type="Pfam" id="PF01668">
    <property type="entry name" value="SmpB"/>
    <property type="match status" value="1"/>
</dbReference>
<organism evidence="4 5">
    <name type="scientific">Plasticicumulans acidivorans</name>
    <dbReference type="NCBI Taxonomy" id="886464"/>
    <lineage>
        <taxon>Bacteria</taxon>
        <taxon>Pseudomonadati</taxon>
        <taxon>Pseudomonadota</taxon>
        <taxon>Gammaproteobacteria</taxon>
        <taxon>Candidatus Competibacteraceae</taxon>
        <taxon>Plasticicumulans</taxon>
    </lineage>
</organism>
<evidence type="ECO:0000256" key="1">
    <source>
        <dbReference type="ARBA" id="ARBA00022490"/>
    </source>
</evidence>
<dbReference type="InterPro" id="IPR020081">
    <property type="entry name" value="SsrA-bd_prot_CS"/>
</dbReference>
<keyword evidence="5" id="KW-1185">Reference proteome</keyword>
<dbReference type="PANTHER" id="PTHR30308">
    <property type="entry name" value="TMRNA-BINDING COMPONENT OF TRANS-TRANSLATION TAGGING COMPLEX"/>
    <property type="match status" value="1"/>
</dbReference>
<proteinExistence type="inferred from homology"/>
<dbReference type="CDD" id="cd09294">
    <property type="entry name" value="SmpB"/>
    <property type="match status" value="1"/>
</dbReference>
<dbReference type="GO" id="GO:0070929">
    <property type="term" value="P:trans-translation"/>
    <property type="evidence" value="ECO:0007669"/>
    <property type="project" value="UniProtKB-UniRule"/>
</dbReference>
<comment type="similarity">
    <text evidence="3">Belongs to the SmpB family.</text>
</comment>
<comment type="subcellular location">
    <subcellularLocation>
        <location evidence="3">Cytoplasm</location>
    </subcellularLocation>
    <text evidence="3">The tmRNA-SmpB complex associates with stalled 70S ribosomes.</text>
</comment>
<accession>A0A317MSU8</accession>
<evidence type="ECO:0000313" key="5">
    <source>
        <dbReference type="Proteomes" id="UP000246569"/>
    </source>
</evidence>
<protein>
    <recommendedName>
        <fullName evidence="3">SsrA-binding protein</fullName>
    </recommendedName>
    <alternativeName>
        <fullName evidence="3">Small protein B</fullName>
    </alternativeName>
</protein>
<evidence type="ECO:0000256" key="2">
    <source>
        <dbReference type="ARBA" id="ARBA00022884"/>
    </source>
</evidence>
<sequence length="195" mass="22213">MWYSRPNLRRNGALSANLTDGSTASLDTSAIAKGYNPETMSKKSKNAAPASIAQNKKAYHDYFIEERFEAGLVLEGWEVKSLREGKIQLKEAYVLLKDGEAFLFGCHISPLLSASTHIHPDAIRTRKLLLHAEEISRLIGDVERKGYTLMPLSLYWKKGRAKLEIGLARGKKDYDKRAVEKERDWEREKARIVRH</sequence>
<reference evidence="4 5" key="1">
    <citation type="submission" date="2018-05" db="EMBL/GenBank/DDBJ databases">
        <title>Genomic Encyclopedia of Type Strains, Phase IV (KMG-IV): sequencing the most valuable type-strain genomes for metagenomic binning, comparative biology and taxonomic classification.</title>
        <authorList>
            <person name="Goeker M."/>
        </authorList>
    </citation>
    <scope>NUCLEOTIDE SEQUENCE [LARGE SCALE GENOMIC DNA]</scope>
    <source>
        <strain evidence="4 5">DSM 23606</strain>
    </source>
</reference>
<dbReference type="InterPro" id="IPR023620">
    <property type="entry name" value="SmpB"/>
</dbReference>
<dbReference type="AlphaFoldDB" id="A0A317MSU8"/>
<keyword evidence="1 3" id="KW-0963">Cytoplasm</keyword>
<dbReference type="SUPFAM" id="SSF74982">
    <property type="entry name" value="Small protein B (SmpB)"/>
    <property type="match status" value="1"/>
</dbReference>
<name>A0A317MSU8_9GAMM</name>
<dbReference type="Proteomes" id="UP000246569">
    <property type="component" value="Unassembled WGS sequence"/>
</dbReference>
<comment type="caution">
    <text evidence="4">The sequence shown here is derived from an EMBL/GenBank/DDBJ whole genome shotgun (WGS) entry which is preliminary data.</text>
</comment>
<dbReference type="PROSITE" id="PS01317">
    <property type="entry name" value="SSRP"/>
    <property type="match status" value="1"/>
</dbReference>
<dbReference type="InterPro" id="IPR000037">
    <property type="entry name" value="SsrA-bd_prot"/>
</dbReference>
<dbReference type="EMBL" id="QGTJ01000007">
    <property type="protein sequence ID" value="PWV60487.1"/>
    <property type="molecule type" value="Genomic_DNA"/>
</dbReference>
<dbReference type="PANTHER" id="PTHR30308:SF2">
    <property type="entry name" value="SSRA-BINDING PROTEIN"/>
    <property type="match status" value="1"/>
</dbReference>
<dbReference type="HAMAP" id="MF_00023">
    <property type="entry name" value="SmpB"/>
    <property type="match status" value="1"/>
</dbReference>
<dbReference type="NCBIfam" id="NF003843">
    <property type="entry name" value="PRK05422.1"/>
    <property type="match status" value="1"/>
</dbReference>
<dbReference type="GO" id="GO:0070930">
    <property type="term" value="P:trans-translation-dependent protein tagging"/>
    <property type="evidence" value="ECO:0007669"/>
    <property type="project" value="TreeGrafter"/>
</dbReference>
<dbReference type="Gene3D" id="2.40.280.10">
    <property type="match status" value="1"/>
</dbReference>
<keyword evidence="2 3" id="KW-0694">RNA-binding</keyword>
<evidence type="ECO:0000313" key="4">
    <source>
        <dbReference type="EMBL" id="PWV60487.1"/>
    </source>
</evidence>
<gene>
    <name evidence="3" type="primary">smpB</name>
    <name evidence="4" type="ORF">C7443_10761</name>
</gene>
<dbReference type="NCBIfam" id="TIGR00086">
    <property type="entry name" value="smpB"/>
    <property type="match status" value="1"/>
</dbReference>
<dbReference type="GO" id="GO:0005829">
    <property type="term" value="C:cytosol"/>
    <property type="evidence" value="ECO:0007669"/>
    <property type="project" value="TreeGrafter"/>
</dbReference>
<dbReference type="GO" id="GO:0003723">
    <property type="term" value="F:RNA binding"/>
    <property type="evidence" value="ECO:0007669"/>
    <property type="project" value="UniProtKB-UniRule"/>
</dbReference>
<evidence type="ECO:0000256" key="3">
    <source>
        <dbReference type="HAMAP-Rule" id="MF_00023"/>
    </source>
</evidence>
<comment type="function">
    <text evidence="3">Required for rescue of stalled ribosomes mediated by trans-translation. Binds to transfer-messenger RNA (tmRNA), required for stable association of tmRNA with ribosomes. tmRNA and SmpB together mimic tRNA shape, replacing the anticodon stem-loop with SmpB. tmRNA is encoded by the ssrA gene; the 2 termini fold to resemble tRNA(Ala) and it encodes a 'tag peptide', a short internal open reading frame. During trans-translation Ala-aminoacylated tmRNA acts like a tRNA, entering the A-site of stalled ribosomes, displacing the stalled mRNA. The ribosome then switches to translate the ORF on the tmRNA; the nascent peptide is terminated with the 'tag peptide' encoded by the tmRNA and targeted for degradation. The ribosome is freed to recommence translation, which seems to be the essential function of trans-translation.</text>
</comment>